<evidence type="ECO:0000313" key="1">
    <source>
        <dbReference type="EMBL" id="EFZ09974.1"/>
    </source>
</evidence>
<reference evidence="1" key="1">
    <citation type="journal article" date="2011" name="Proc. Natl. Acad. Sci. U.S.A.">
        <title>The genome of the fire ant Solenopsis invicta.</title>
        <authorList>
            <person name="Wurm Y."/>
            <person name="Wang J."/>
            <person name="Riba-Grognuz O."/>
            <person name="Corona M."/>
            <person name="Nygaard S."/>
            <person name="Hunt B.G."/>
            <person name="Ingram K.K."/>
            <person name="Falquet L."/>
            <person name="Nipitwattanaphon M."/>
            <person name="Gotzek D."/>
            <person name="Dijkstra M.B."/>
            <person name="Oettler J."/>
            <person name="Comtesse F."/>
            <person name="Shih C.J."/>
            <person name="Wu W.J."/>
            <person name="Yang C.C."/>
            <person name="Thomas J."/>
            <person name="Beaudoing E."/>
            <person name="Pradervand S."/>
            <person name="Flegel V."/>
            <person name="Cook E.D."/>
            <person name="Fabbretti R."/>
            <person name="Stockinger H."/>
            <person name="Long L."/>
            <person name="Farmerie W.G."/>
            <person name="Oakey J."/>
            <person name="Boomsma J.J."/>
            <person name="Pamilo P."/>
            <person name="Yi S.V."/>
            <person name="Heinze J."/>
            <person name="Goodisman M.A."/>
            <person name="Farinelli L."/>
            <person name="Harshman K."/>
            <person name="Hulo N."/>
            <person name="Cerutti L."/>
            <person name="Xenarios I."/>
            <person name="Shoemaker D."/>
            <person name="Keller L."/>
        </authorList>
    </citation>
    <scope>NUCLEOTIDE SEQUENCE [LARGE SCALE GENOMIC DNA]</scope>
</reference>
<dbReference type="HOGENOM" id="CLU_1262969_0_0_1"/>
<sequence>MTPIALYTFVTCNKFGIRDKLCDRLQDSIHYENDLQGTENADIIYENQNRDQNSGMTNSISMVDTSLSVSNVRLSNVEGVSTILLTEKNRPISYREYAILQPGLWQHIFNEKIWEATKISCAFNFKRHKLLNNAKSGYACGTCKCGSTINCVINNSEELVTKLKCTYTEGQGRCGKRYLRKPVRQTVVDQLQGTSASKYRIEMAEKLIQEGDDKEPPHL</sequence>
<proteinExistence type="predicted"/>
<gene>
    <name evidence="1" type="ORF">SINV_05306</name>
</gene>
<name>E9JB29_SOLIN</name>
<protein>
    <submittedName>
        <fullName evidence="1">Uncharacterized protein</fullName>
    </submittedName>
</protein>
<dbReference type="AlphaFoldDB" id="E9JB29"/>
<organism>
    <name type="scientific">Solenopsis invicta</name>
    <name type="common">Red imported fire ant</name>
    <name type="synonym">Solenopsis wagneri</name>
    <dbReference type="NCBI Taxonomy" id="13686"/>
    <lineage>
        <taxon>Eukaryota</taxon>
        <taxon>Metazoa</taxon>
        <taxon>Ecdysozoa</taxon>
        <taxon>Arthropoda</taxon>
        <taxon>Hexapoda</taxon>
        <taxon>Insecta</taxon>
        <taxon>Pterygota</taxon>
        <taxon>Neoptera</taxon>
        <taxon>Endopterygota</taxon>
        <taxon>Hymenoptera</taxon>
        <taxon>Apocrita</taxon>
        <taxon>Aculeata</taxon>
        <taxon>Formicoidea</taxon>
        <taxon>Formicidae</taxon>
        <taxon>Myrmicinae</taxon>
        <taxon>Solenopsis</taxon>
    </lineage>
</organism>
<dbReference type="EMBL" id="GL770886">
    <property type="protein sequence ID" value="EFZ09974.1"/>
    <property type="molecule type" value="Genomic_DNA"/>
</dbReference>
<feature type="non-terminal residue" evidence="1">
    <location>
        <position position="219"/>
    </location>
</feature>
<accession>E9JB29</accession>